<dbReference type="PANTHER" id="PTHR33048">
    <property type="entry name" value="PTH11-LIKE INTEGRAL MEMBRANE PROTEIN (AFU_ORTHOLOGUE AFUA_5G11245)"/>
    <property type="match status" value="1"/>
</dbReference>
<keyword evidence="2 6" id="KW-0812">Transmembrane</keyword>
<evidence type="ECO:0000313" key="8">
    <source>
        <dbReference type="EMBL" id="CAJ2507640.1"/>
    </source>
</evidence>
<dbReference type="AlphaFoldDB" id="A0AAI8VMH6"/>
<keyword evidence="9" id="KW-1185">Reference proteome</keyword>
<comment type="similarity">
    <text evidence="5">Belongs to the SAT4 family.</text>
</comment>
<organism evidence="8 9">
    <name type="scientific">Anthostomella pinea</name>
    <dbReference type="NCBI Taxonomy" id="933095"/>
    <lineage>
        <taxon>Eukaryota</taxon>
        <taxon>Fungi</taxon>
        <taxon>Dikarya</taxon>
        <taxon>Ascomycota</taxon>
        <taxon>Pezizomycotina</taxon>
        <taxon>Sordariomycetes</taxon>
        <taxon>Xylariomycetidae</taxon>
        <taxon>Xylariales</taxon>
        <taxon>Xylariaceae</taxon>
        <taxon>Anthostomella</taxon>
    </lineage>
</organism>
<dbReference type="Proteomes" id="UP001295740">
    <property type="component" value="Unassembled WGS sequence"/>
</dbReference>
<keyword evidence="3 6" id="KW-1133">Transmembrane helix</keyword>
<feature type="transmembrane region" description="Helical" evidence="6">
    <location>
        <begin position="165"/>
        <end position="188"/>
    </location>
</feature>
<proteinExistence type="inferred from homology"/>
<protein>
    <submittedName>
        <fullName evidence="8">Uu.00g088260.m01.CDS01</fullName>
    </submittedName>
</protein>
<sequence length="386" mass="42107">MAVSEKALPLVYSVTILLFFALVAVGLRLHVRAVLLKNTGADDWFCLAAICLSVATYIANMIAVAIGFGDPFPSLTPEAGIRINQAMWVSPALWGLSTALVKMSIVASYTRIWSTKGVLLLCRTLLAALTVFGLTLFFGEIFECVPIKLSWGVLDGDGHCIDKTMFMFVTSSLNIAFDLLIFAIPVPLIRKLQIAKQQRIALTVVFTIGAVACVASVMRLVSIYRLSTAHDPSTAGVNLGVWSGVESNLSIICACLPTLRPMLTRVFPKLLATVAGSTARKTRTFDDQGTYRMQALRSHDGGPRHAPAIERKYADPEAARAVPVTDVSGDGRWEEYNEKTSGTFANGHETDRFIRFSETSSSTLVTPPCVMVLPKNFSHPRFEERS</sequence>
<feature type="transmembrane region" description="Helical" evidence="6">
    <location>
        <begin position="88"/>
        <end position="106"/>
    </location>
</feature>
<evidence type="ECO:0000313" key="9">
    <source>
        <dbReference type="Proteomes" id="UP001295740"/>
    </source>
</evidence>
<dbReference type="GO" id="GO:0016020">
    <property type="term" value="C:membrane"/>
    <property type="evidence" value="ECO:0007669"/>
    <property type="project" value="UniProtKB-SubCell"/>
</dbReference>
<dbReference type="PANTHER" id="PTHR33048:SF123">
    <property type="entry name" value="INTEGRAL MEMBRANE PROTEIN"/>
    <property type="match status" value="1"/>
</dbReference>
<evidence type="ECO:0000256" key="3">
    <source>
        <dbReference type="ARBA" id="ARBA00022989"/>
    </source>
</evidence>
<feature type="transmembrane region" description="Helical" evidence="6">
    <location>
        <begin position="118"/>
        <end position="139"/>
    </location>
</feature>
<evidence type="ECO:0000256" key="2">
    <source>
        <dbReference type="ARBA" id="ARBA00022692"/>
    </source>
</evidence>
<evidence type="ECO:0000256" key="1">
    <source>
        <dbReference type="ARBA" id="ARBA00004141"/>
    </source>
</evidence>
<feature type="transmembrane region" description="Helical" evidence="6">
    <location>
        <begin position="200"/>
        <end position="221"/>
    </location>
</feature>
<comment type="caution">
    <text evidence="8">The sequence shown here is derived from an EMBL/GenBank/DDBJ whole genome shotgun (WGS) entry which is preliminary data.</text>
</comment>
<dbReference type="InterPro" id="IPR049326">
    <property type="entry name" value="Rhodopsin_dom_fungi"/>
</dbReference>
<dbReference type="EMBL" id="CAUWAG010000010">
    <property type="protein sequence ID" value="CAJ2507640.1"/>
    <property type="molecule type" value="Genomic_DNA"/>
</dbReference>
<comment type="subcellular location">
    <subcellularLocation>
        <location evidence="1">Membrane</location>
        <topology evidence="1">Multi-pass membrane protein</topology>
    </subcellularLocation>
</comment>
<reference evidence="8" key="1">
    <citation type="submission" date="2023-10" db="EMBL/GenBank/DDBJ databases">
        <authorList>
            <person name="Hackl T."/>
        </authorList>
    </citation>
    <scope>NUCLEOTIDE SEQUENCE</scope>
</reference>
<evidence type="ECO:0000256" key="5">
    <source>
        <dbReference type="ARBA" id="ARBA00038359"/>
    </source>
</evidence>
<evidence type="ECO:0000259" key="7">
    <source>
        <dbReference type="Pfam" id="PF20684"/>
    </source>
</evidence>
<feature type="transmembrane region" description="Helical" evidence="6">
    <location>
        <begin position="43"/>
        <end position="68"/>
    </location>
</feature>
<dbReference type="InterPro" id="IPR052337">
    <property type="entry name" value="SAT4-like"/>
</dbReference>
<keyword evidence="4 6" id="KW-0472">Membrane</keyword>
<feature type="transmembrane region" description="Helical" evidence="6">
    <location>
        <begin position="12"/>
        <end position="31"/>
    </location>
</feature>
<accession>A0AAI8VMH6</accession>
<evidence type="ECO:0000256" key="6">
    <source>
        <dbReference type="SAM" id="Phobius"/>
    </source>
</evidence>
<gene>
    <name evidence="8" type="ORF">KHLLAP_LOCUS8108</name>
</gene>
<evidence type="ECO:0000256" key="4">
    <source>
        <dbReference type="ARBA" id="ARBA00023136"/>
    </source>
</evidence>
<dbReference type="Pfam" id="PF20684">
    <property type="entry name" value="Fung_rhodopsin"/>
    <property type="match status" value="1"/>
</dbReference>
<name>A0AAI8VMH6_9PEZI</name>
<feature type="domain" description="Rhodopsin" evidence="7">
    <location>
        <begin position="27"/>
        <end position="265"/>
    </location>
</feature>